<dbReference type="EMBL" id="JARJCW010000047">
    <property type="protein sequence ID" value="KAJ7204498.1"/>
    <property type="molecule type" value="Genomic_DNA"/>
</dbReference>
<dbReference type="PROSITE" id="PS50048">
    <property type="entry name" value="ZN2_CY6_FUNGAL_2"/>
    <property type="match status" value="1"/>
</dbReference>
<evidence type="ECO:0000256" key="2">
    <source>
        <dbReference type="ARBA" id="ARBA00022723"/>
    </source>
</evidence>
<keyword evidence="8" id="KW-1185">Reference proteome</keyword>
<protein>
    <recommendedName>
        <fullName evidence="6">Zn(2)-C6 fungal-type domain-containing protein</fullName>
    </recommendedName>
</protein>
<evidence type="ECO:0000256" key="3">
    <source>
        <dbReference type="ARBA" id="ARBA00023015"/>
    </source>
</evidence>
<keyword evidence="5" id="KW-0539">Nucleus</keyword>
<evidence type="ECO:0000313" key="8">
    <source>
        <dbReference type="Proteomes" id="UP001219525"/>
    </source>
</evidence>
<comment type="subcellular location">
    <subcellularLocation>
        <location evidence="1">Nucleus</location>
    </subcellularLocation>
</comment>
<dbReference type="GO" id="GO:0000981">
    <property type="term" value="F:DNA-binding transcription factor activity, RNA polymerase II-specific"/>
    <property type="evidence" value="ECO:0007669"/>
    <property type="project" value="InterPro"/>
</dbReference>
<dbReference type="InterPro" id="IPR050815">
    <property type="entry name" value="TF_fung"/>
</dbReference>
<name>A0AAD6YBU4_9AGAR</name>
<dbReference type="GO" id="GO:0008270">
    <property type="term" value="F:zinc ion binding"/>
    <property type="evidence" value="ECO:0007669"/>
    <property type="project" value="InterPro"/>
</dbReference>
<keyword evidence="2" id="KW-0479">Metal-binding</keyword>
<evidence type="ECO:0000256" key="4">
    <source>
        <dbReference type="ARBA" id="ARBA00023163"/>
    </source>
</evidence>
<evidence type="ECO:0000256" key="5">
    <source>
        <dbReference type="ARBA" id="ARBA00023242"/>
    </source>
</evidence>
<reference evidence="7" key="1">
    <citation type="submission" date="2023-03" db="EMBL/GenBank/DDBJ databases">
        <title>Massive genome expansion in bonnet fungi (Mycena s.s.) driven by repeated elements and novel gene families across ecological guilds.</title>
        <authorList>
            <consortium name="Lawrence Berkeley National Laboratory"/>
            <person name="Harder C.B."/>
            <person name="Miyauchi S."/>
            <person name="Viragh M."/>
            <person name="Kuo A."/>
            <person name="Thoen E."/>
            <person name="Andreopoulos B."/>
            <person name="Lu D."/>
            <person name="Skrede I."/>
            <person name="Drula E."/>
            <person name="Henrissat B."/>
            <person name="Morin E."/>
            <person name="Kohler A."/>
            <person name="Barry K."/>
            <person name="LaButti K."/>
            <person name="Morin E."/>
            <person name="Salamov A."/>
            <person name="Lipzen A."/>
            <person name="Mereny Z."/>
            <person name="Hegedus B."/>
            <person name="Baldrian P."/>
            <person name="Stursova M."/>
            <person name="Weitz H."/>
            <person name="Taylor A."/>
            <person name="Grigoriev I.V."/>
            <person name="Nagy L.G."/>
            <person name="Martin F."/>
            <person name="Kauserud H."/>
        </authorList>
    </citation>
    <scope>NUCLEOTIDE SEQUENCE</scope>
    <source>
        <strain evidence="7">9144</strain>
    </source>
</reference>
<dbReference type="CDD" id="cd12148">
    <property type="entry name" value="fungal_TF_MHR"/>
    <property type="match status" value="1"/>
</dbReference>
<evidence type="ECO:0000256" key="1">
    <source>
        <dbReference type="ARBA" id="ARBA00004123"/>
    </source>
</evidence>
<dbReference type="InterPro" id="IPR036864">
    <property type="entry name" value="Zn2-C6_fun-type_DNA-bd_sf"/>
</dbReference>
<feature type="domain" description="Zn(2)-C6 fungal-type" evidence="6">
    <location>
        <begin position="17"/>
        <end position="51"/>
    </location>
</feature>
<evidence type="ECO:0000259" key="6">
    <source>
        <dbReference type="PROSITE" id="PS50048"/>
    </source>
</evidence>
<comment type="caution">
    <text evidence="7">The sequence shown here is derived from an EMBL/GenBank/DDBJ whole genome shotgun (WGS) entry which is preliminary data.</text>
</comment>
<dbReference type="Proteomes" id="UP001219525">
    <property type="component" value="Unassembled WGS sequence"/>
</dbReference>
<dbReference type="PANTHER" id="PTHR47338:SF29">
    <property type="entry name" value="ZN(2)-C6 FUNGAL-TYPE DOMAIN-CONTAINING PROTEIN"/>
    <property type="match status" value="1"/>
</dbReference>
<dbReference type="GO" id="GO:0005634">
    <property type="term" value="C:nucleus"/>
    <property type="evidence" value="ECO:0007669"/>
    <property type="project" value="UniProtKB-SubCell"/>
</dbReference>
<dbReference type="AlphaFoldDB" id="A0AAD6YBU4"/>
<accession>A0AAD6YBU4</accession>
<dbReference type="CDD" id="cd00067">
    <property type="entry name" value="GAL4"/>
    <property type="match status" value="1"/>
</dbReference>
<organism evidence="7 8">
    <name type="scientific">Mycena pura</name>
    <dbReference type="NCBI Taxonomy" id="153505"/>
    <lineage>
        <taxon>Eukaryota</taxon>
        <taxon>Fungi</taxon>
        <taxon>Dikarya</taxon>
        <taxon>Basidiomycota</taxon>
        <taxon>Agaricomycotina</taxon>
        <taxon>Agaricomycetes</taxon>
        <taxon>Agaricomycetidae</taxon>
        <taxon>Agaricales</taxon>
        <taxon>Marasmiineae</taxon>
        <taxon>Mycenaceae</taxon>
        <taxon>Mycena</taxon>
    </lineage>
</organism>
<keyword evidence="4" id="KW-0804">Transcription</keyword>
<dbReference type="InterPro" id="IPR001138">
    <property type="entry name" value="Zn2Cys6_DnaBD"/>
</dbReference>
<sequence length="506" mass="54225">MNQEGSSRTSPLEKGKACFNCRRRKVKCDAKRPICSPCSQFIGGGLHDCEYTERGLAQSQVLQEKISIIESRIQEMEQPNQPRTSVGLHIPYQRPSLSSASTHQNPADVPKALFVRHAQKIGFFLNPHLFDGLSSGAAPIQLASPALLDTVYLWGAHLSRGDGDLAAASHEPRLLATALHSAASGLARAHTPVAVLHALQAELLLAQYLFRAARRVEGAYHAGVAVSIAIGAGLHKIRSRGGRVRAADELSPAVSAAEEGERINAFWAVIALNSCWLAASPASVDYAAVDTPWPLDVEEYSEDSQLLPRQSSATISAFLDGCPNTGVTVSLPALHAKAAIVFEQTTRLAVRCMESGIRTLSDEFNKLDNTIERLKSVLPAGSHAPARLLVVHTLAHAATIQLHRALARTAEASRTRARVAAGAIVALLHETDVRALGCVDAILGTLWTAACQVLVTELGRGSQQRAQCGEAVETLLDAMAVCGKDSRVIELQLETARQNYDAVRSV</sequence>
<dbReference type="PANTHER" id="PTHR47338">
    <property type="entry name" value="ZN(II)2CYS6 TRANSCRIPTION FACTOR (EUROFUNG)-RELATED"/>
    <property type="match status" value="1"/>
</dbReference>
<dbReference type="Pfam" id="PF00172">
    <property type="entry name" value="Zn_clus"/>
    <property type="match status" value="1"/>
</dbReference>
<keyword evidence="3" id="KW-0805">Transcription regulation</keyword>
<proteinExistence type="predicted"/>
<dbReference type="Gene3D" id="4.10.240.10">
    <property type="entry name" value="Zn(2)-C6 fungal-type DNA-binding domain"/>
    <property type="match status" value="1"/>
</dbReference>
<gene>
    <name evidence="7" type="ORF">GGX14DRAFT_647329</name>
</gene>
<evidence type="ECO:0000313" key="7">
    <source>
        <dbReference type="EMBL" id="KAJ7204498.1"/>
    </source>
</evidence>
<dbReference type="SMART" id="SM00066">
    <property type="entry name" value="GAL4"/>
    <property type="match status" value="1"/>
</dbReference>
<dbReference type="SUPFAM" id="SSF57701">
    <property type="entry name" value="Zn2/Cys6 DNA-binding domain"/>
    <property type="match status" value="1"/>
</dbReference>